<dbReference type="InterPro" id="IPR004919">
    <property type="entry name" value="GmrSD_N"/>
</dbReference>
<dbReference type="PANTHER" id="PTHR39639">
    <property type="entry name" value="CHROMOSOME 16, WHOLE GENOME SHOTGUN SEQUENCE"/>
    <property type="match status" value="1"/>
</dbReference>
<feature type="compositionally biased region" description="Basic and acidic residues" evidence="1">
    <location>
        <begin position="738"/>
        <end position="758"/>
    </location>
</feature>
<keyword evidence="4" id="KW-1185">Reference proteome</keyword>
<feature type="region of interest" description="Disordered" evidence="1">
    <location>
        <begin position="388"/>
        <end position="513"/>
    </location>
</feature>
<dbReference type="AlphaFoldDB" id="A0A1Y2IML6"/>
<protein>
    <recommendedName>
        <fullName evidence="2">GmrSD restriction endonucleases N-terminal domain-containing protein</fullName>
    </recommendedName>
</protein>
<dbReference type="EMBL" id="KZ084106">
    <property type="protein sequence ID" value="OSD02347.1"/>
    <property type="molecule type" value="Genomic_DNA"/>
</dbReference>
<proteinExistence type="predicted"/>
<feature type="compositionally biased region" description="Basic and acidic residues" evidence="1">
    <location>
        <begin position="779"/>
        <end position="800"/>
    </location>
</feature>
<evidence type="ECO:0000313" key="4">
    <source>
        <dbReference type="Proteomes" id="UP000193067"/>
    </source>
</evidence>
<dbReference type="OrthoDB" id="5419821at2759"/>
<feature type="region of interest" description="Disordered" evidence="1">
    <location>
        <begin position="545"/>
        <end position="615"/>
    </location>
</feature>
<feature type="compositionally biased region" description="Low complexity" evidence="1">
    <location>
        <begin position="671"/>
        <end position="680"/>
    </location>
</feature>
<feature type="compositionally biased region" description="Pro residues" evidence="1">
    <location>
        <begin position="694"/>
        <end position="709"/>
    </location>
</feature>
<feature type="region of interest" description="Disordered" evidence="1">
    <location>
        <begin position="1"/>
        <end position="31"/>
    </location>
</feature>
<feature type="domain" description="GmrSD restriction endonucleases N-terminal" evidence="2">
    <location>
        <begin position="60"/>
        <end position="166"/>
    </location>
</feature>
<dbReference type="STRING" id="1353009.A0A1Y2IML6"/>
<feature type="compositionally biased region" description="Polar residues" evidence="1">
    <location>
        <begin position="591"/>
        <end position="615"/>
    </location>
</feature>
<feature type="compositionally biased region" description="Basic and acidic residues" evidence="1">
    <location>
        <begin position="855"/>
        <end position="889"/>
    </location>
</feature>
<feature type="compositionally biased region" description="Basic and acidic residues" evidence="1">
    <location>
        <begin position="810"/>
        <end position="822"/>
    </location>
</feature>
<organism evidence="3 4">
    <name type="scientific">Trametes coccinea (strain BRFM310)</name>
    <name type="common">Pycnoporus coccineus</name>
    <dbReference type="NCBI Taxonomy" id="1353009"/>
    <lineage>
        <taxon>Eukaryota</taxon>
        <taxon>Fungi</taxon>
        <taxon>Dikarya</taxon>
        <taxon>Basidiomycota</taxon>
        <taxon>Agaricomycotina</taxon>
        <taxon>Agaricomycetes</taxon>
        <taxon>Polyporales</taxon>
        <taxon>Polyporaceae</taxon>
        <taxon>Trametes</taxon>
    </lineage>
</organism>
<feature type="compositionally biased region" description="Low complexity" evidence="1">
    <location>
        <begin position="486"/>
        <end position="502"/>
    </location>
</feature>
<evidence type="ECO:0000259" key="2">
    <source>
        <dbReference type="Pfam" id="PF03235"/>
    </source>
</evidence>
<evidence type="ECO:0000256" key="1">
    <source>
        <dbReference type="SAM" id="MobiDB-lite"/>
    </source>
</evidence>
<sequence length="896" mass="99746">MLSDWDSSLTELSSGEEEQPLRPPKKKKPTKAKAEYMVTNCLQLYRTTTYSAKSLYDQIVDNTIELDPDYQRDVVWTEAKQIGLVDSLLRNFYIPPIIFAVKRHEDGIETRTCIDGKQRLTSIQFETNKKYWFRACDDEKRALLSRQLIHAFSNKQITCIEYDELTDDQEREIFQRVQLGVALTTAERMQAIPGPWPALIREVQSMVLGDDGFGEDLDWGHDRGRDFACLASIIHLIDLHPTTIFPSVPRLEKWLSSTKPVPAKTREEVLETFRIFVALVRDKRYNRAFSRPARVSPIEFTMIGVLIYRFRKTHSLMQLSSAIWLLRADVRKKHADIRSNQKVTNTMFKFLTKELPNADLVGDGKGDIPASVAIKSYVEGSIGATTEKALSPAGEKRRRLQRTASSDSEGEPVPRKRPSLSGASSLPNGTTTASTSSTRAKATSSKKSISSTSAVASSKSAEKATMKAISRATKSTPASKTAPVRTASSASKSPATTTTNASQSTGRVTTRTTRTAAAAAADALALAQAIESSSADLQPFLSEQAVKKRSRISNRDRNEEPSQSATVDQLPTAPSIKDTEPTAAHARPDVITSNTESSAEVNGVQTSEGQTTVSPTRIIVANLDTQARRSVAQSTPVATTPTEKASQDSVEQLLVKHGQPESTTSRHTVESSSGPSQSSSMAPVQPAASNLRPPTSPLAMVPPPPPPPLFLASTAKNGATSIEMGDNAQRATPSNSVQDDRSTSSSRDDRYKDSDRDRHRGRSSSTWSRDGGGSRSRTPRRDRSESRVRSKRYDSKDRSRSISRSWSRGRVRDGRRSRSKTPERRRHRYRSPYYSRSRSRDRYEYRSSARYSGGDVDRARDRERHRPRGDGRDRYRYHGVDRYHEHRPYYDAPGRS</sequence>
<reference evidence="3 4" key="1">
    <citation type="journal article" date="2015" name="Biotechnol. Biofuels">
        <title>Enhanced degradation of softwood versus hardwood by the white-rot fungus Pycnoporus coccineus.</title>
        <authorList>
            <person name="Couturier M."/>
            <person name="Navarro D."/>
            <person name="Chevret D."/>
            <person name="Henrissat B."/>
            <person name="Piumi F."/>
            <person name="Ruiz-Duenas F.J."/>
            <person name="Martinez A.T."/>
            <person name="Grigoriev I.V."/>
            <person name="Riley R."/>
            <person name="Lipzen A."/>
            <person name="Berrin J.G."/>
            <person name="Master E.R."/>
            <person name="Rosso M.N."/>
        </authorList>
    </citation>
    <scope>NUCLEOTIDE SEQUENCE [LARGE SCALE GENOMIC DNA]</scope>
    <source>
        <strain evidence="3 4">BRFM310</strain>
    </source>
</reference>
<feature type="region of interest" description="Disordered" evidence="1">
    <location>
        <begin position="627"/>
        <end position="896"/>
    </location>
</feature>
<accession>A0A1Y2IML6</accession>
<dbReference type="Proteomes" id="UP000193067">
    <property type="component" value="Unassembled WGS sequence"/>
</dbReference>
<feature type="compositionally biased region" description="Basic and acidic residues" evidence="1">
    <location>
        <begin position="838"/>
        <end position="847"/>
    </location>
</feature>
<dbReference type="Pfam" id="PF03235">
    <property type="entry name" value="GmrSD_N"/>
    <property type="match status" value="1"/>
</dbReference>
<feature type="compositionally biased region" description="Low complexity" evidence="1">
    <location>
        <begin position="430"/>
        <end position="459"/>
    </location>
</feature>
<evidence type="ECO:0000313" key="3">
    <source>
        <dbReference type="EMBL" id="OSD02347.1"/>
    </source>
</evidence>
<feature type="compositionally biased region" description="Polar residues" evidence="1">
    <location>
        <begin position="631"/>
        <end position="650"/>
    </location>
</feature>
<name>A0A1Y2IML6_TRAC3</name>
<dbReference type="PANTHER" id="PTHR39639:SF1">
    <property type="entry name" value="DUF262 DOMAIN-CONTAINING PROTEIN"/>
    <property type="match status" value="1"/>
</dbReference>
<gene>
    <name evidence="3" type="ORF">PYCCODRAFT_1390517</name>
</gene>